<keyword evidence="2" id="KW-0255">Endonuclease</keyword>
<feature type="domain" description="HNH nuclease" evidence="1">
    <location>
        <begin position="14"/>
        <end position="64"/>
    </location>
</feature>
<reference evidence="2 3" key="1">
    <citation type="submission" date="2019-05" db="EMBL/GenBank/DDBJ databases">
        <authorList>
            <person name="Zhang J.-Y."/>
            <person name="Feg X."/>
            <person name="Du Z.-J."/>
        </authorList>
    </citation>
    <scope>NUCLEOTIDE SEQUENCE [LARGE SCALE GENOMIC DNA]</scope>
    <source>
        <strain evidence="2 3">RZ26</strain>
    </source>
</reference>
<accession>A0A5S3QH73</accession>
<dbReference type="GO" id="GO:0004519">
    <property type="term" value="F:endonuclease activity"/>
    <property type="evidence" value="ECO:0007669"/>
    <property type="project" value="UniProtKB-KW"/>
</dbReference>
<evidence type="ECO:0000259" key="1">
    <source>
        <dbReference type="SMART" id="SM00507"/>
    </source>
</evidence>
<sequence>MLNKFGLSRHIPEAIKREVRQSCGYGCVICGNAIYEYEHIDPEFHKAKTHSPDKIALLCPTCHSYITRKIWSKDKILSARINPICNTSGFSKFEIDIDPNKEFVVTVCGNTFIQTSNIIEIDDKTILSILPSEDIHNSTPRISASFFDSNNNELAWISDNEWFGSANAFDIQTIGNKISIREKLGKLSLEIKFLPPNNIVISKINLTYNGISLVGNNEKSFRIITSNSELEVPKGEPTPKKVPFWVSVKGVKIFIGATNVIKYENLKGQKFSLPGYYEITESKLEIKKKIGQVQPTLTNTGSKEGSGIGIHYDLPDNEKIIKPISLTKRQNDNESCLCASNKLFKNCCKQYHVKLEQILNSSYELQQYNFEIQKLYKKQIRYTFDENLQGHISFGLSKEAIEIKLRRETGLNLSQLAFAFIGAKYYHLGYFSAPTIYNDIRQKVISELSHNLFHIPIVAEMSRKGFSSQDFLSPFLSKLKEVLAQRSEKHIEELQLTRIHYEAITLLRINYEGFHLSRTRKHQIEELFQLKSPISLKLSKELINIINKLNPYEKEGNYIANLECISYLNENEENKKAHDYTPNIYDSYIEKLKNTPNKTSHEEP</sequence>
<organism evidence="2 3">
    <name type="scientific">Maribacter algarum</name>
    <name type="common">ex Zhang et al. 2020</name>
    <dbReference type="NCBI Taxonomy" id="2578118"/>
    <lineage>
        <taxon>Bacteria</taxon>
        <taxon>Pseudomonadati</taxon>
        <taxon>Bacteroidota</taxon>
        <taxon>Flavobacteriia</taxon>
        <taxon>Flavobacteriales</taxon>
        <taxon>Flavobacteriaceae</taxon>
        <taxon>Maribacter</taxon>
    </lineage>
</organism>
<protein>
    <submittedName>
        <fullName evidence="2">HNH endonuclease</fullName>
    </submittedName>
</protein>
<keyword evidence="2" id="KW-0540">Nuclease</keyword>
<dbReference type="AlphaFoldDB" id="A0A5S3QH73"/>
<keyword evidence="2" id="KW-0378">Hydrolase</keyword>
<evidence type="ECO:0000313" key="3">
    <source>
        <dbReference type="Proteomes" id="UP000310314"/>
    </source>
</evidence>
<dbReference type="SMART" id="SM00507">
    <property type="entry name" value="HNHc"/>
    <property type="match status" value="1"/>
</dbReference>
<comment type="caution">
    <text evidence="2">The sequence shown here is derived from an EMBL/GenBank/DDBJ whole genome shotgun (WGS) entry which is preliminary data.</text>
</comment>
<dbReference type="OrthoDB" id="9154548at2"/>
<proteinExistence type="predicted"/>
<dbReference type="InterPro" id="IPR003615">
    <property type="entry name" value="HNH_nuc"/>
</dbReference>
<dbReference type="RefSeq" id="WP_138657869.1">
    <property type="nucleotide sequence ID" value="NZ_VATY01000002.1"/>
</dbReference>
<dbReference type="CDD" id="cd00085">
    <property type="entry name" value="HNHc"/>
    <property type="match status" value="1"/>
</dbReference>
<evidence type="ECO:0000313" key="2">
    <source>
        <dbReference type="EMBL" id="TMM56885.1"/>
    </source>
</evidence>
<name>A0A5S3QH73_9FLAO</name>
<dbReference type="EMBL" id="VATY01000002">
    <property type="protein sequence ID" value="TMM56885.1"/>
    <property type="molecule type" value="Genomic_DNA"/>
</dbReference>
<gene>
    <name evidence="2" type="ORF">FEE95_10330</name>
</gene>
<keyword evidence="3" id="KW-1185">Reference proteome</keyword>
<dbReference type="Proteomes" id="UP000310314">
    <property type="component" value="Unassembled WGS sequence"/>
</dbReference>